<evidence type="ECO:0000256" key="9">
    <source>
        <dbReference type="SAM" id="MobiDB-lite"/>
    </source>
</evidence>
<dbReference type="SFLD" id="SFLDG01082">
    <property type="entry name" value="B12-binding_domain_containing"/>
    <property type="match status" value="1"/>
</dbReference>
<dbReference type="RefSeq" id="WP_053232030.1">
    <property type="nucleotide sequence ID" value="NZ_CP011125.1"/>
</dbReference>
<comment type="similarity">
    <text evidence="8">Belongs to the methylthiotransferase family. RimO subfamily.</text>
</comment>
<dbReference type="GO" id="GO:0005829">
    <property type="term" value="C:cytosol"/>
    <property type="evidence" value="ECO:0007669"/>
    <property type="project" value="TreeGrafter"/>
</dbReference>
<dbReference type="SFLD" id="SFLDF00274">
    <property type="entry name" value="ribosomal_protein_S12_methylth"/>
    <property type="match status" value="1"/>
</dbReference>
<keyword evidence="14" id="KW-1185">Reference proteome</keyword>
<dbReference type="EC" id="2.8.4.4" evidence="8"/>
<keyword evidence="2 8" id="KW-0963">Cytoplasm</keyword>
<keyword evidence="5 8" id="KW-0479">Metal-binding</keyword>
<dbReference type="SFLD" id="SFLDS00029">
    <property type="entry name" value="Radical_SAM"/>
    <property type="match status" value="1"/>
</dbReference>
<dbReference type="GO" id="GO:0035599">
    <property type="term" value="F:aspartic acid methylthiotransferase activity"/>
    <property type="evidence" value="ECO:0007669"/>
    <property type="project" value="TreeGrafter"/>
</dbReference>
<protein>
    <recommendedName>
        <fullName evidence="8">Ribosomal protein uS12 methylthiotransferase RimO</fullName>
        <shortName evidence="8">uS12 MTTase</shortName>
        <shortName evidence="8">uS12 methylthiotransferase</shortName>
        <ecNumber evidence="8">2.8.4.4</ecNumber>
    </recommendedName>
    <alternativeName>
        <fullName evidence="8">Ribosomal protein uS12 (aspartate-C(3))-methylthiotransferase</fullName>
    </alternativeName>
    <alternativeName>
        <fullName evidence="8">Ribosome maturation factor RimO</fullName>
    </alternativeName>
</protein>
<dbReference type="GO" id="GO:0051539">
    <property type="term" value="F:4 iron, 4 sulfur cluster binding"/>
    <property type="evidence" value="ECO:0007669"/>
    <property type="project" value="UniProtKB-UniRule"/>
</dbReference>
<feature type="domain" description="Radical SAM core" evidence="12">
    <location>
        <begin position="144"/>
        <end position="374"/>
    </location>
</feature>
<comment type="cofactor">
    <cofactor evidence="8">
        <name>[4Fe-4S] cluster</name>
        <dbReference type="ChEBI" id="CHEBI:49883"/>
    </cofactor>
    <text evidence="8">Binds 2 [4Fe-4S] clusters. One cluster is coordinated with 3 cysteines and an exchangeable S-adenosyl-L-methionine.</text>
</comment>
<dbReference type="Proteomes" id="UP000034883">
    <property type="component" value="Chromosome"/>
</dbReference>
<evidence type="ECO:0000313" key="14">
    <source>
        <dbReference type="Proteomes" id="UP000034883"/>
    </source>
</evidence>
<dbReference type="InterPro" id="IPR058240">
    <property type="entry name" value="rSAM_sf"/>
</dbReference>
<dbReference type="STRING" id="927083.DB32_001869"/>
<keyword evidence="6 8" id="KW-0408">Iron</keyword>
<dbReference type="Pfam" id="PF04055">
    <property type="entry name" value="Radical_SAM"/>
    <property type="match status" value="1"/>
</dbReference>
<dbReference type="InterPro" id="IPR005840">
    <property type="entry name" value="Ribosomal_uS12_MeSTrfase_RimO"/>
</dbReference>
<dbReference type="PROSITE" id="PS50926">
    <property type="entry name" value="TRAM"/>
    <property type="match status" value="1"/>
</dbReference>
<dbReference type="HAMAP" id="MF_01865">
    <property type="entry name" value="MTTase_RimO"/>
    <property type="match status" value="1"/>
</dbReference>
<feature type="domain" description="MTTase N-terminal" evidence="11">
    <location>
        <begin position="5"/>
        <end position="121"/>
    </location>
</feature>
<feature type="compositionally biased region" description="Basic and acidic residues" evidence="9">
    <location>
        <begin position="446"/>
        <end position="458"/>
    </location>
</feature>
<dbReference type="InterPro" id="IPR023404">
    <property type="entry name" value="rSAM_horseshoe"/>
</dbReference>
<dbReference type="PANTHER" id="PTHR43837:SF1">
    <property type="entry name" value="RIBOSOMAL PROTEIN US12 METHYLTHIOTRANSFERASE RIMO"/>
    <property type="match status" value="1"/>
</dbReference>
<keyword evidence="3 8" id="KW-0808">Transferase</keyword>
<evidence type="ECO:0000256" key="8">
    <source>
        <dbReference type="HAMAP-Rule" id="MF_01865"/>
    </source>
</evidence>
<dbReference type="InterPro" id="IPR005839">
    <property type="entry name" value="Methylthiotransferase"/>
</dbReference>
<dbReference type="PANTHER" id="PTHR43837">
    <property type="entry name" value="RIBOSOMAL PROTEIN S12 METHYLTHIOTRANSFERASE RIMO"/>
    <property type="match status" value="1"/>
</dbReference>
<feature type="binding site" evidence="8">
    <location>
        <position position="14"/>
    </location>
    <ligand>
        <name>[4Fe-4S] cluster</name>
        <dbReference type="ChEBI" id="CHEBI:49883"/>
        <label>1</label>
    </ligand>
</feature>
<dbReference type="Gene3D" id="3.80.30.20">
    <property type="entry name" value="tm_1862 like domain"/>
    <property type="match status" value="1"/>
</dbReference>
<evidence type="ECO:0000256" key="1">
    <source>
        <dbReference type="ARBA" id="ARBA00022485"/>
    </source>
</evidence>
<feature type="binding site" evidence="8">
    <location>
        <position position="50"/>
    </location>
    <ligand>
        <name>[4Fe-4S] cluster</name>
        <dbReference type="ChEBI" id="CHEBI:49883"/>
        <label>1</label>
    </ligand>
</feature>
<keyword evidence="7 8" id="KW-0411">Iron-sulfur</keyword>
<dbReference type="SUPFAM" id="SSF102114">
    <property type="entry name" value="Radical SAM enzymes"/>
    <property type="match status" value="1"/>
</dbReference>
<feature type="region of interest" description="Disordered" evidence="9">
    <location>
        <begin position="446"/>
        <end position="472"/>
    </location>
</feature>
<dbReference type="GO" id="GO:0103039">
    <property type="term" value="F:protein methylthiotransferase activity"/>
    <property type="evidence" value="ECO:0007669"/>
    <property type="project" value="UniProtKB-EC"/>
</dbReference>
<dbReference type="CDD" id="cd01335">
    <property type="entry name" value="Radical_SAM"/>
    <property type="match status" value="1"/>
</dbReference>
<dbReference type="OrthoDB" id="9805215at2"/>
<gene>
    <name evidence="8" type="primary">rimO</name>
    <name evidence="13" type="ORF">DB32_001869</name>
</gene>
<sequence>MAADRTIHFVSLGCPKNRVDTEVMLGVSGLEGYRHVDDATDADVIVVNTCGFIGPAKEESIDTILGMSQLKESGSCKTLVVAGCLSQRYPEQLAAEMPEVDHFLGSSDMLKLKDVLDAPGRAPRMLVGNPADHTIRATDPRLPSLGAHSVYVKIAEGCNRSCSFCAIPTFRGKQRSRPIDDVVRECEMLIDRGATELNLISQDTISYGRDLKDGTELAALVQRVADLPGAKWVRLFYLYPETLKPHLVDLIANHPKVLPYVDMPLQHASDRMLKIMRRGHGLDRQRKVVETLRKNVPNLVMRTAFIVGHPGETDADFAELCDFVTWAEFDRVGVFRYSPEEDTRSHAMEDDVPAKVSNARARKLVALQRPISRRKTKAMIGQEVEVLVEGGSEESEFLLRGRWWGQAPEIDGEVHLANGTAKVGELRKALITAAADHDLVADLADEHGELPEPPDGPRRAPRKPRISLRTIA</sequence>
<keyword evidence="1 8" id="KW-0004">4Fe-4S</keyword>
<organism evidence="13 14">
    <name type="scientific">Sandaracinus amylolyticus</name>
    <dbReference type="NCBI Taxonomy" id="927083"/>
    <lineage>
        <taxon>Bacteria</taxon>
        <taxon>Pseudomonadati</taxon>
        <taxon>Myxococcota</taxon>
        <taxon>Polyangia</taxon>
        <taxon>Polyangiales</taxon>
        <taxon>Sandaracinaceae</taxon>
        <taxon>Sandaracinus</taxon>
    </lineage>
</organism>
<dbReference type="GO" id="GO:0006400">
    <property type="term" value="P:tRNA modification"/>
    <property type="evidence" value="ECO:0007669"/>
    <property type="project" value="InterPro"/>
</dbReference>
<dbReference type="SFLD" id="SFLDG01061">
    <property type="entry name" value="methylthiotransferase"/>
    <property type="match status" value="1"/>
</dbReference>
<dbReference type="AlphaFoldDB" id="A0A0F6YGH2"/>
<reference evidence="13 14" key="1">
    <citation type="submission" date="2015-03" db="EMBL/GenBank/DDBJ databases">
        <title>Genome assembly of Sandaracinus amylolyticus DSM 53668.</title>
        <authorList>
            <person name="Sharma G."/>
            <person name="Subramanian S."/>
        </authorList>
    </citation>
    <scope>NUCLEOTIDE SEQUENCE [LARGE SCALE GENOMIC DNA]</scope>
    <source>
        <strain evidence="13 14">DSM 53668</strain>
    </source>
</reference>
<keyword evidence="13" id="KW-0689">Ribosomal protein</keyword>
<dbReference type="InterPro" id="IPR038135">
    <property type="entry name" value="Methylthiotransferase_N_sf"/>
</dbReference>
<dbReference type="NCBIfam" id="TIGR01125">
    <property type="entry name" value="30S ribosomal protein S12 methylthiotransferase RimO"/>
    <property type="match status" value="1"/>
</dbReference>
<dbReference type="GO" id="GO:0005840">
    <property type="term" value="C:ribosome"/>
    <property type="evidence" value="ECO:0007669"/>
    <property type="project" value="UniProtKB-KW"/>
</dbReference>
<dbReference type="PROSITE" id="PS51918">
    <property type="entry name" value="RADICAL_SAM"/>
    <property type="match status" value="1"/>
</dbReference>
<dbReference type="NCBIfam" id="TIGR00089">
    <property type="entry name" value="MiaB/RimO family radical SAM methylthiotransferase"/>
    <property type="match status" value="1"/>
</dbReference>
<dbReference type="KEGG" id="samy:DB32_001869"/>
<evidence type="ECO:0000256" key="7">
    <source>
        <dbReference type="ARBA" id="ARBA00023014"/>
    </source>
</evidence>
<evidence type="ECO:0000259" key="10">
    <source>
        <dbReference type="PROSITE" id="PS50926"/>
    </source>
</evidence>
<dbReference type="Gene3D" id="2.40.50.140">
    <property type="entry name" value="Nucleic acid-binding proteins"/>
    <property type="match status" value="1"/>
</dbReference>
<dbReference type="FunFam" id="3.80.30.20:FF:000001">
    <property type="entry name" value="tRNA-2-methylthio-N(6)-dimethylallyladenosine synthase 2"/>
    <property type="match status" value="1"/>
</dbReference>
<dbReference type="SMART" id="SM00729">
    <property type="entry name" value="Elp3"/>
    <property type="match status" value="1"/>
</dbReference>
<evidence type="ECO:0000256" key="3">
    <source>
        <dbReference type="ARBA" id="ARBA00022679"/>
    </source>
</evidence>
<keyword evidence="4 8" id="KW-0949">S-adenosyl-L-methionine</keyword>
<feature type="binding site" evidence="8">
    <location>
        <position position="162"/>
    </location>
    <ligand>
        <name>[4Fe-4S] cluster</name>
        <dbReference type="ChEBI" id="CHEBI:49883"/>
        <label>2</label>
        <note>4Fe-4S-S-AdoMet</note>
    </ligand>
</feature>
<dbReference type="EMBL" id="CP011125">
    <property type="protein sequence ID" value="AKF04720.1"/>
    <property type="molecule type" value="Genomic_DNA"/>
</dbReference>
<name>A0A0F6YGH2_9BACT</name>
<evidence type="ECO:0000256" key="4">
    <source>
        <dbReference type="ARBA" id="ARBA00022691"/>
    </source>
</evidence>
<dbReference type="Gene3D" id="3.40.50.12160">
    <property type="entry name" value="Methylthiotransferase, N-terminal domain"/>
    <property type="match status" value="1"/>
</dbReference>
<dbReference type="InterPro" id="IPR006638">
    <property type="entry name" value="Elp3/MiaA/NifB-like_rSAM"/>
</dbReference>
<dbReference type="PROSITE" id="PS01278">
    <property type="entry name" value="MTTASE_RADICAL"/>
    <property type="match status" value="1"/>
</dbReference>
<dbReference type="GO" id="GO:0046872">
    <property type="term" value="F:metal ion binding"/>
    <property type="evidence" value="ECO:0007669"/>
    <property type="project" value="UniProtKB-KW"/>
</dbReference>
<keyword evidence="13" id="KW-0687">Ribonucleoprotein</keyword>
<evidence type="ECO:0000256" key="6">
    <source>
        <dbReference type="ARBA" id="ARBA00023004"/>
    </source>
</evidence>
<dbReference type="InterPro" id="IPR002792">
    <property type="entry name" value="TRAM_dom"/>
</dbReference>
<evidence type="ECO:0000259" key="11">
    <source>
        <dbReference type="PROSITE" id="PS51449"/>
    </source>
</evidence>
<dbReference type="PROSITE" id="PS51449">
    <property type="entry name" value="MTTASE_N"/>
    <property type="match status" value="1"/>
</dbReference>
<feature type="binding site" evidence="8">
    <location>
        <position position="84"/>
    </location>
    <ligand>
        <name>[4Fe-4S] cluster</name>
        <dbReference type="ChEBI" id="CHEBI:49883"/>
        <label>1</label>
    </ligand>
</feature>
<dbReference type="Pfam" id="PF18693">
    <property type="entry name" value="TRAM_2"/>
    <property type="match status" value="1"/>
</dbReference>
<accession>A0A0F6YGH2</accession>
<dbReference type="InterPro" id="IPR007197">
    <property type="entry name" value="rSAM"/>
</dbReference>
<evidence type="ECO:0000259" key="12">
    <source>
        <dbReference type="PROSITE" id="PS51918"/>
    </source>
</evidence>
<proteinExistence type="inferred from homology"/>
<evidence type="ECO:0000256" key="5">
    <source>
        <dbReference type="ARBA" id="ARBA00022723"/>
    </source>
</evidence>
<comment type="subcellular location">
    <subcellularLocation>
        <location evidence="8">Cytoplasm</location>
    </subcellularLocation>
</comment>
<dbReference type="InterPro" id="IPR020612">
    <property type="entry name" value="Methylthiotransferase_CS"/>
</dbReference>
<comment type="catalytic activity">
    <reaction evidence="8">
        <text>L-aspartate(89)-[ribosomal protein uS12]-hydrogen + (sulfur carrier)-SH + AH2 + 2 S-adenosyl-L-methionine = 3-methylsulfanyl-L-aspartate(89)-[ribosomal protein uS12]-hydrogen + (sulfur carrier)-H + 5'-deoxyadenosine + L-methionine + A + S-adenosyl-L-homocysteine + 2 H(+)</text>
        <dbReference type="Rhea" id="RHEA:37087"/>
        <dbReference type="Rhea" id="RHEA-COMP:10460"/>
        <dbReference type="Rhea" id="RHEA-COMP:10461"/>
        <dbReference type="Rhea" id="RHEA-COMP:14737"/>
        <dbReference type="Rhea" id="RHEA-COMP:14739"/>
        <dbReference type="ChEBI" id="CHEBI:13193"/>
        <dbReference type="ChEBI" id="CHEBI:15378"/>
        <dbReference type="ChEBI" id="CHEBI:17319"/>
        <dbReference type="ChEBI" id="CHEBI:17499"/>
        <dbReference type="ChEBI" id="CHEBI:29917"/>
        <dbReference type="ChEBI" id="CHEBI:29961"/>
        <dbReference type="ChEBI" id="CHEBI:57844"/>
        <dbReference type="ChEBI" id="CHEBI:57856"/>
        <dbReference type="ChEBI" id="CHEBI:59789"/>
        <dbReference type="ChEBI" id="CHEBI:64428"/>
        <dbReference type="ChEBI" id="CHEBI:73599"/>
        <dbReference type="EC" id="2.8.4.4"/>
    </reaction>
</comment>
<dbReference type="InterPro" id="IPR013848">
    <property type="entry name" value="Methylthiotransferase_N"/>
</dbReference>
<comment type="function">
    <text evidence="8">Catalyzes the methylthiolation of an aspartic acid residue of ribosomal protein uS12.</text>
</comment>
<dbReference type="Pfam" id="PF00919">
    <property type="entry name" value="UPF0004"/>
    <property type="match status" value="1"/>
</dbReference>
<evidence type="ECO:0000313" key="13">
    <source>
        <dbReference type="EMBL" id="AKF04720.1"/>
    </source>
</evidence>
<feature type="binding site" evidence="8">
    <location>
        <position position="165"/>
    </location>
    <ligand>
        <name>[4Fe-4S] cluster</name>
        <dbReference type="ChEBI" id="CHEBI:49883"/>
        <label>2</label>
        <note>4Fe-4S-S-AdoMet</note>
    </ligand>
</feature>
<evidence type="ECO:0000256" key="2">
    <source>
        <dbReference type="ARBA" id="ARBA00022490"/>
    </source>
</evidence>
<feature type="binding site" evidence="8">
    <location>
        <position position="158"/>
    </location>
    <ligand>
        <name>[4Fe-4S] cluster</name>
        <dbReference type="ChEBI" id="CHEBI:49883"/>
        <label>2</label>
        <note>4Fe-4S-S-AdoMet</note>
    </ligand>
</feature>
<dbReference type="InterPro" id="IPR012340">
    <property type="entry name" value="NA-bd_OB-fold"/>
</dbReference>
<feature type="domain" description="TRAM" evidence="10">
    <location>
        <begin position="377"/>
        <end position="445"/>
    </location>
</feature>